<dbReference type="KEGG" id="mmab:HQ865_20530"/>
<dbReference type="Pfam" id="PF11954">
    <property type="entry name" value="DUF3471"/>
    <property type="match status" value="1"/>
</dbReference>
<feature type="signal peptide" evidence="1">
    <location>
        <begin position="1"/>
        <end position="20"/>
    </location>
</feature>
<dbReference type="Gene3D" id="2.40.128.600">
    <property type="match status" value="1"/>
</dbReference>
<feature type="domain" description="Peptidase S12 Pab87-related C-terminal" evidence="3">
    <location>
        <begin position="413"/>
        <end position="498"/>
    </location>
</feature>
<name>A0A7D4QW09_9SPHI</name>
<proteinExistence type="predicted"/>
<dbReference type="RefSeq" id="WP_173416701.1">
    <property type="nucleotide sequence ID" value="NZ_CP054139.1"/>
</dbReference>
<evidence type="ECO:0000313" key="5">
    <source>
        <dbReference type="Proteomes" id="UP000505355"/>
    </source>
</evidence>
<dbReference type="SUPFAM" id="SSF56601">
    <property type="entry name" value="beta-lactamase/transpeptidase-like"/>
    <property type="match status" value="1"/>
</dbReference>
<feature type="domain" description="Beta-lactamase-related" evidence="2">
    <location>
        <begin position="45"/>
        <end position="369"/>
    </location>
</feature>
<keyword evidence="1" id="KW-0732">Signal</keyword>
<dbReference type="Pfam" id="PF00144">
    <property type="entry name" value="Beta-lactamase"/>
    <property type="match status" value="1"/>
</dbReference>
<evidence type="ECO:0000259" key="3">
    <source>
        <dbReference type="Pfam" id="PF11954"/>
    </source>
</evidence>
<reference evidence="4 5" key="1">
    <citation type="submission" date="2020-05" db="EMBL/GenBank/DDBJ databases">
        <title>Mucilaginibacter mali sp. nov.</title>
        <authorList>
            <person name="Kim H.S."/>
            <person name="Lee K.C."/>
            <person name="Suh M.K."/>
            <person name="Kim J.-S."/>
            <person name="Han K.-I."/>
            <person name="Eom M.K."/>
            <person name="Shin Y.K."/>
            <person name="Lee J.-S."/>
        </authorList>
    </citation>
    <scope>NUCLEOTIDE SEQUENCE [LARGE SCALE GENOMIC DNA]</scope>
    <source>
        <strain evidence="4 5">G2-14</strain>
    </source>
</reference>
<dbReference type="PANTHER" id="PTHR46825">
    <property type="entry name" value="D-ALANYL-D-ALANINE-CARBOXYPEPTIDASE/ENDOPEPTIDASE AMPH"/>
    <property type="match status" value="1"/>
</dbReference>
<dbReference type="Gene3D" id="3.40.710.10">
    <property type="entry name" value="DD-peptidase/beta-lactamase superfamily"/>
    <property type="match status" value="1"/>
</dbReference>
<dbReference type="PANTHER" id="PTHR46825:SF15">
    <property type="entry name" value="BETA-LACTAMASE-RELATED DOMAIN-CONTAINING PROTEIN"/>
    <property type="match status" value="1"/>
</dbReference>
<dbReference type="Proteomes" id="UP000505355">
    <property type="component" value="Chromosome"/>
</dbReference>
<evidence type="ECO:0000256" key="1">
    <source>
        <dbReference type="SAM" id="SignalP"/>
    </source>
</evidence>
<keyword evidence="5" id="KW-1185">Reference proteome</keyword>
<dbReference type="EMBL" id="CP054139">
    <property type="protein sequence ID" value="QKJ32049.1"/>
    <property type="molecule type" value="Genomic_DNA"/>
</dbReference>
<organism evidence="4 5">
    <name type="scientific">Mucilaginibacter mali</name>
    <dbReference type="NCBI Taxonomy" id="2740462"/>
    <lineage>
        <taxon>Bacteria</taxon>
        <taxon>Pseudomonadati</taxon>
        <taxon>Bacteroidota</taxon>
        <taxon>Sphingobacteriia</taxon>
        <taxon>Sphingobacteriales</taxon>
        <taxon>Sphingobacteriaceae</taxon>
        <taxon>Mucilaginibacter</taxon>
    </lineage>
</organism>
<gene>
    <name evidence="4" type="ORF">HQ865_20530</name>
</gene>
<keyword evidence="4" id="KW-0378">Hydrolase</keyword>
<sequence length="511" mass="57125">MKKISSICIAFLMFVGMAKAQELDRGGFLKDSLDIYMNRALTNWRIPGAAVCVVKDGKVVLMKTYGVKELGLPDKVDENTLFMIGSNTKAFTATALAMLQERKQLSLDDKVTKYIPEFKLDNKAAGEQAIIKDLLSHRLGFQTFQGDFTFYNTNLSRKEVIEKLGHMKAAYPFRTKWGYTNSAFLTAGEIIPKVTGRPWEVFLKDNIFAPLGMINTLALTADMPKSLNRTAAHTLVDGRLVAIPYCQIDALAPAGAISSSINDMSKWVLALLDNGKVGQRQVIPAAAIAATREPQDIVSSIRHLNGETNYQLYGLGWFLQDYAGHRLVMHDGGVNGYVSSVTLVPQDKLGIVILTNTDQNSLYEALRWEIMDAYFKLPYRNYSESYLSFFKTNQANDQLVDKKLRDSVAMKRPTAMPLSAYTGKYVNDLYGTLTISIGGDLDQLQLRFEHHPKMFATAQPLGGNRFYVVFSDPELGKAVFPFTFANGRISGIRVKVADFIERDAYEFRKVQ</sequence>
<dbReference type="InterPro" id="IPR050491">
    <property type="entry name" value="AmpC-like"/>
</dbReference>
<protein>
    <submittedName>
        <fullName evidence="4">Serine hydrolase</fullName>
    </submittedName>
</protein>
<evidence type="ECO:0000313" key="4">
    <source>
        <dbReference type="EMBL" id="QKJ32049.1"/>
    </source>
</evidence>
<feature type="chain" id="PRO_5028944508" evidence="1">
    <location>
        <begin position="21"/>
        <end position="511"/>
    </location>
</feature>
<dbReference type="GO" id="GO:0016787">
    <property type="term" value="F:hydrolase activity"/>
    <property type="evidence" value="ECO:0007669"/>
    <property type="project" value="UniProtKB-KW"/>
</dbReference>
<dbReference type="AlphaFoldDB" id="A0A7D4QW09"/>
<dbReference type="InterPro" id="IPR021860">
    <property type="entry name" value="Peptidase_S12_Pab87-rel_C"/>
</dbReference>
<dbReference type="InterPro" id="IPR001466">
    <property type="entry name" value="Beta-lactam-related"/>
</dbReference>
<accession>A0A7D4QW09</accession>
<dbReference type="InterPro" id="IPR012338">
    <property type="entry name" value="Beta-lactam/transpept-like"/>
</dbReference>
<evidence type="ECO:0000259" key="2">
    <source>
        <dbReference type="Pfam" id="PF00144"/>
    </source>
</evidence>